<keyword evidence="4" id="KW-1185">Reference proteome</keyword>
<dbReference type="Pfam" id="PF20256">
    <property type="entry name" value="MoCoBD_2"/>
    <property type="match status" value="1"/>
</dbReference>
<feature type="domain" description="Aldehyde oxidase/xanthine dehydrogenase second molybdopterin binding" evidence="2">
    <location>
        <begin position="96"/>
        <end position="371"/>
    </location>
</feature>
<evidence type="ECO:0000259" key="1">
    <source>
        <dbReference type="Pfam" id="PF02738"/>
    </source>
</evidence>
<dbReference type="InterPro" id="IPR037165">
    <property type="entry name" value="AldOxase/xan_DH_Mopterin-bd_sf"/>
</dbReference>
<dbReference type="SUPFAM" id="SSF56003">
    <property type="entry name" value="Molybdenum cofactor-binding domain"/>
    <property type="match status" value="1"/>
</dbReference>
<evidence type="ECO:0000313" key="4">
    <source>
        <dbReference type="Proteomes" id="UP000321926"/>
    </source>
</evidence>
<feature type="non-terminal residue" evidence="3">
    <location>
        <position position="1"/>
    </location>
</feature>
<feature type="domain" description="Aldehyde oxidase/xanthine dehydrogenase first molybdopterin binding" evidence="1">
    <location>
        <begin position="14"/>
        <end position="73"/>
    </location>
</feature>
<protein>
    <submittedName>
        <fullName evidence="3">Xanthine dehydrogenase family protein molybdopterin-binding subunit</fullName>
    </submittedName>
</protein>
<dbReference type="Proteomes" id="UP000321926">
    <property type="component" value="Unassembled WGS sequence"/>
</dbReference>
<dbReference type="RefSeq" id="WP_147923972.1">
    <property type="nucleotide sequence ID" value="NZ_VRTY01000137.1"/>
</dbReference>
<dbReference type="Pfam" id="PF02738">
    <property type="entry name" value="MoCoBD_1"/>
    <property type="match status" value="1"/>
</dbReference>
<dbReference type="PANTHER" id="PTHR11908">
    <property type="entry name" value="XANTHINE DEHYDROGENASE"/>
    <property type="match status" value="1"/>
</dbReference>
<dbReference type="InterPro" id="IPR008274">
    <property type="entry name" value="AldOxase/xan_DH_MoCoBD1"/>
</dbReference>
<dbReference type="InterPro" id="IPR016208">
    <property type="entry name" value="Ald_Oxase/xanthine_DH-like"/>
</dbReference>
<comment type="caution">
    <text evidence="3">The sequence shown here is derived from an EMBL/GenBank/DDBJ whole genome shotgun (WGS) entry which is preliminary data.</text>
</comment>
<dbReference type="EMBL" id="VRTY01000137">
    <property type="protein sequence ID" value="TXK24836.1"/>
    <property type="molecule type" value="Genomic_DNA"/>
</dbReference>
<organism evidence="3 4">
    <name type="scientific">Pontibacter qinzhouensis</name>
    <dbReference type="NCBI Taxonomy" id="2603253"/>
    <lineage>
        <taxon>Bacteria</taxon>
        <taxon>Pseudomonadati</taxon>
        <taxon>Bacteroidota</taxon>
        <taxon>Cytophagia</taxon>
        <taxon>Cytophagales</taxon>
        <taxon>Hymenobacteraceae</taxon>
        <taxon>Pontibacter</taxon>
    </lineage>
</organism>
<dbReference type="AlphaFoldDB" id="A0A5C8IUS1"/>
<dbReference type="GO" id="GO:0016491">
    <property type="term" value="F:oxidoreductase activity"/>
    <property type="evidence" value="ECO:0007669"/>
    <property type="project" value="InterPro"/>
</dbReference>
<dbReference type="Gene3D" id="3.30.365.10">
    <property type="entry name" value="Aldehyde oxidase/xanthine dehydrogenase, molybdopterin binding domain"/>
    <property type="match status" value="3"/>
</dbReference>
<dbReference type="PANTHER" id="PTHR11908:SF153">
    <property type="entry name" value="DEHYDROGENASE"/>
    <property type="match status" value="1"/>
</dbReference>
<sequence>FEDYSENVVVWQNVLYQCDNVAFDHQLISLDVYTPLDMRAPGGVTGQYALEIAMDELAFAANIDPVELRLRNYTQKDQNKNLPFSSKELKACYEQAAKAFGWEKRPPAPRARREGHKLVGWGMATGAWEAKQQEAAAKALLTLDGKLTVSSSTADIGTGTYTVMTQLAAEALGLPLADVTFKLGDSALPEAPLQGGSWTVASVGSAVKMVSEALAEKLLKLSRKLENSPFTTASLDEVFFEDGHLKLNSDPAKALAIKEIMQQREVPYLEEEVSSKPAEGQKKYAAYTHSAVFVEVKVDEDFGVVEVSRVVSAIAGGRVINPKTAASQIIGGVVWGIGMALHEESMLDHKVGRFMNHDLAEYHVPVNADTPTIEVIFVEEHDEHVNPIGAKGLGEIGITGVAAAISNAVFHATGKRIRNLPITLDKLL</sequence>
<dbReference type="GO" id="GO:0005506">
    <property type="term" value="F:iron ion binding"/>
    <property type="evidence" value="ECO:0007669"/>
    <property type="project" value="InterPro"/>
</dbReference>
<accession>A0A5C8IUS1</accession>
<gene>
    <name evidence="3" type="ORF">FVR03_22190</name>
</gene>
<name>A0A5C8IUS1_9BACT</name>
<evidence type="ECO:0000313" key="3">
    <source>
        <dbReference type="EMBL" id="TXK24836.1"/>
    </source>
</evidence>
<reference evidence="3 4" key="1">
    <citation type="submission" date="2019-08" db="EMBL/GenBank/DDBJ databases">
        <authorList>
            <person name="Shi S."/>
        </authorList>
    </citation>
    <scope>NUCLEOTIDE SEQUENCE [LARGE SCALE GENOMIC DNA]</scope>
    <source>
        <strain evidence="3 4">GY10130</strain>
    </source>
</reference>
<dbReference type="InterPro" id="IPR046867">
    <property type="entry name" value="AldOxase/xan_DH_MoCoBD2"/>
</dbReference>
<evidence type="ECO:0000259" key="2">
    <source>
        <dbReference type="Pfam" id="PF20256"/>
    </source>
</evidence>
<dbReference type="OrthoDB" id="9759099at2"/>
<proteinExistence type="predicted"/>